<accession>A0AAV5L4M6</accession>
<evidence type="ECO:0000313" key="3">
    <source>
        <dbReference type="Proteomes" id="UP001054252"/>
    </source>
</evidence>
<keyword evidence="3" id="KW-1185">Reference proteome</keyword>
<organism evidence="2 3">
    <name type="scientific">Rubroshorea leprosula</name>
    <dbReference type="NCBI Taxonomy" id="152421"/>
    <lineage>
        <taxon>Eukaryota</taxon>
        <taxon>Viridiplantae</taxon>
        <taxon>Streptophyta</taxon>
        <taxon>Embryophyta</taxon>
        <taxon>Tracheophyta</taxon>
        <taxon>Spermatophyta</taxon>
        <taxon>Magnoliopsida</taxon>
        <taxon>eudicotyledons</taxon>
        <taxon>Gunneridae</taxon>
        <taxon>Pentapetalae</taxon>
        <taxon>rosids</taxon>
        <taxon>malvids</taxon>
        <taxon>Malvales</taxon>
        <taxon>Dipterocarpaceae</taxon>
        <taxon>Rubroshorea</taxon>
    </lineage>
</organism>
<name>A0AAV5L4M6_9ROSI</name>
<gene>
    <name evidence="2" type="ORF">SLEP1_g40805</name>
</gene>
<evidence type="ECO:0000256" key="1">
    <source>
        <dbReference type="SAM" id="MobiDB-lite"/>
    </source>
</evidence>
<protein>
    <submittedName>
        <fullName evidence="2">Uncharacterized protein</fullName>
    </submittedName>
</protein>
<dbReference type="Proteomes" id="UP001054252">
    <property type="component" value="Unassembled WGS sequence"/>
</dbReference>
<dbReference type="PANTHER" id="PTHR35486">
    <property type="entry name" value="EXPRESSED PROTEIN"/>
    <property type="match status" value="1"/>
</dbReference>
<proteinExistence type="predicted"/>
<dbReference type="PANTHER" id="PTHR35486:SF1">
    <property type="entry name" value="OS02G0689500 PROTEIN"/>
    <property type="match status" value="1"/>
</dbReference>
<reference evidence="2 3" key="1">
    <citation type="journal article" date="2021" name="Commun. Biol.">
        <title>The genome of Shorea leprosula (Dipterocarpaceae) highlights the ecological relevance of drought in aseasonal tropical rainforests.</title>
        <authorList>
            <person name="Ng K.K.S."/>
            <person name="Kobayashi M.J."/>
            <person name="Fawcett J.A."/>
            <person name="Hatakeyama M."/>
            <person name="Paape T."/>
            <person name="Ng C.H."/>
            <person name="Ang C.C."/>
            <person name="Tnah L.H."/>
            <person name="Lee C.T."/>
            <person name="Nishiyama T."/>
            <person name="Sese J."/>
            <person name="O'Brien M.J."/>
            <person name="Copetti D."/>
            <person name="Mohd Noor M.I."/>
            <person name="Ong R.C."/>
            <person name="Putra M."/>
            <person name="Sireger I.Z."/>
            <person name="Indrioko S."/>
            <person name="Kosugi Y."/>
            <person name="Izuno A."/>
            <person name="Isagi Y."/>
            <person name="Lee S.L."/>
            <person name="Shimizu K.K."/>
        </authorList>
    </citation>
    <scope>NUCLEOTIDE SEQUENCE [LARGE SCALE GENOMIC DNA]</scope>
    <source>
        <strain evidence="2">214</strain>
    </source>
</reference>
<feature type="region of interest" description="Disordered" evidence="1">
    <location>
        <begin position="27"/>
        <end position="50"/>
    </location>
</feature>
<dbReference type="EMBL" id="BPVZ01000094">
    <property type="protein sequence ID" value="GKV32183.1"/>
    <property type="molecule type" value="Genomic_DNA"/>
</dbReference>
<sequence length="126" mass="14250">MFYMDMEELAVGEQRSCRVVDQGMSHVMSENTEDKGSDRATYGSSQEASPRWRWRRTPVACRRGKAACEQGRNMSILEFCMSPLVRVSPNWHWNQKGGLPPEIEFTDEIVTSVKPCLAAAASFCKN</sequence>
<comment type="caution">
    <text evidence="2">The sequence shown here is derived from an EMBL/GenBank/DDBJ whole genome shotgun (WGS) entry which is preliminary data.</text>
</comment>
<evidence type="ECO:0000313" key="2">
    <source>
        <dbReference type="EMBL" id="GKV32183.1"/>
    </source>
</evidence>
<dbReference type="AlphaFoldDB" id="A0AAV5L4M6"/>